<organism evidence="3 4">
    <name type="scientific">Petrimonas mucosa</name>
    <dbReference type="NCBI Taxonomy" id="1642646"/>
    <lineage>
        <taxon>Bacteria</taxon>
        <taxon>Pseudomonadati</taxon>
        <taxon>Bacteroidota</taxon>
        <taxon>Bacteroidia</taxon>
        <taxon>Bacteroidales</taxon>
        <taxon>Dysgonomonadaceae</taxon>
        <taxon>Petrimonas</taxon>
    </lineage>
</organism>
<evidence type="ECO:0000256" key="1">
    <source>
        <dbReference type="SAM" id="SignalP"/>
    </source>
</evidence>
<gene>
    <name evidence="3" type="ORF">ING2E5A_2788</name>
</gene>
<dbReference type="InterPro" id="IPR010496">
    <property type="entry name" value="AL/BT2_dom"/>
</dbReference>
<accession>A0A1G4GAK4</accession>
<feature type="chain" id="PRO_5009604040" description="3-keto-alpha-glucoside-1,2-lyase/3-keto-2-hydroxy-glucal hydratase domain-containing protein" evidence="1">
    <location>
        <begin position="21"/>
        <end position="248"/>
    </location>
</feature>
<feature type="signal peptide" evidence="1">
    <location>
        <begin position="1"/>
        <end position="20"/>
    </location>
</feature>
<keyword evidence="4" id="KW-1185">Reference proteome</keyword>
<dbReference type="KEGG" id="pmuc:ING2E5A_2788"/>
<dbReference type="EMBL" id="LT608328">
    <property type="protein sequence ID" value="SCM59583.1"/>
    <property type="molecule type" value="Genomic_DNA"/>
</dbReference>
<keyword evidence="1" id="KW-0732">Signal</keyword>
<dbReference type="Proteomes" id="UP000178485">
    <property type="component" value="Chromosome i"/>
</dbReference>
<sequence>MKRKELIIVAGLIFLLPLNAQEKKYPEPAPMTPAMTEYWQPQPQVVTPDPVPSDAILLFDGKDLSQWESVKGGPAEWTVENGVFTVKRGTGDIQTKRKFGDFQLHIEWRIPEGIQGESQGRGNSGLFLQGIYEIQILDSYKNETYVNGQAASIYKQTPPLVNAMRKPGEWNSYDIIYTAPTFKKDGTYRTPPTVTVLHNGIVVQNHTIIRGTTPYIGLPEVEVHGDGPIRLQDHGDPVSFRNIWIREL</sequence>
<dbReference type="Pfam" id="PF06439">
    <property type="entry name" value="3keto-disac_hyd"/>
    <property type="match status" value="1"/>
</dbReference>
<evidence type="ECO:0000259" key="2">
    <source>
        <dbReference type="Pfam" id="PF06439"/>
    </source>
</evidence>
<evidence type="ECO:0000313" key="3">
    <source>
        <dbReference type="EMBL" id="SCM59583.1"/>
    </source>
</evidence>
<proteinExistence type="predicted"/>
<dbReference type="AlphaFoldDB" id="A0A1G4GAK4"/>
<reference evidence="3 4" key="1">
    <citation type="submission" date="2016-08" db="EMBL/GenBank/DDBJ databases">
        <authorList>
            <person name="Seilhamer J.J."/>
        </authorList>
    </citation>
    <scope>NUCLEOTIDE SEQUENCE [LARGE SCALE GENOMIC DNA]</scope>
    <source>
        <strain evidence="3">ING2-E5A</strain>
    </source>
</reference>
<dbReference type="GO" id="GO:0016787">
    <property type="term" value="F:hydrolase activity"/>
    <property type="evidence" value="ECO:0007669"/>
    <property type="project" value="InterPro"/>
</dbReference>
<dbReference type="STRING" id="1642646.ING2E5A_2788"/>
<dbReference type="Gene3D" id="2.60.120.560">
    <property type="entry name" value="Exo-inulinase, domain 1"/>
    <property type="match status" value="1"/>
</dbReference>
<protein>
    <recommendedName>
        <fullName evidence="2">3-keto-alpha-glucoside-1,2-lyase/3-keto-2-hydroxy-glucal hydratase domain-containing protein</fullName>
    </recommendedName>
</protein>
<name>A0A1G4GAK4_9BACT</name>
<dbReference type="RefSeq" id="WP_071137847.1">
    <property type="nucleotide sequence ID" value="NZ_LT608328.1"/>
</dbReference>
<evidence type="ECO:0000313" key="4">
    <source>
        <dbReference type="Proteomes" id="UP000178485"/>
    </source>
</evidence>
<feature type="domain" description="3-keto-alpha-glucoside-1,2-lyase/3-keto-2-hydroxy-glucal hydratase" evidence="2">
    <location>
        <begin position="55"/>
        <end position="246"/>
    </location>
</feature>